<evidence type="ECO:0000313" key="3">
    <source>
        <dbReference type="Proteomes" id="UP000439113"/>
    </source>
</evidence>
<evidence type="ECO:0000313" key="2">
    <source>
        <dbReference type="EMBL" id="MTV33059.1"/>
    </source>
</evidence>
<sequence>MKQSQFKGNPMSKRFLICATALSSLALAGCDLERVKPMCPQLKTYSRAQLNAVADAYPGLSSDVRAMIRDYRLVRRQIKAICP</sequence>
<dbReference type="Proteomes" id="UP000439113">
    <property type="component" value="Unassembled WGS sequence"/>
</dbReference>
<reference evidence="2 3" key="1">
    <citation type="submission" date="2019-11" db="EMBL/GenBank/DDBJ databases">
        <title>Whole-genome sequence of a Rhodoblastus acidophilus DSM 142.</title>
        <authorList>
            <person name="Kyndt J.A."/>
            <person name="Meyer T.E."/>
        </authorList>
    </citation>
    <scope>NUCLEOTIDE SEQUENCE [LARGE SCALE GENOMIC DNA]</scope>
    <source>
        <strain evidence="2 3">DSM 142</strain>
    </source>
</reference>
<gene>
    <name evidence="2" type="ORF">GJ654_18930</name>
</gene>
<evidence type="ECO:0000256" key="1">
    <source>
        <dbReference type="SAM" id="SignalP"/>
    </source>
</evidence>
<feature type="chain" id="PRO_5027044459" description="Lipoprotein" evidence="1">
    <location>
        <begin position="29"/>
        <end position="83"/>
    </location>
</feature>
<dbReference type="EMBL" id="WNKS01000025">
    <property type="protein sequence ID" value="MTV33059.1"/>
    <property type="molecule type" value="Genomic_DNA"/>
</dbReference>
<dbReference type="PROSITE" id="PS51257">
    <property type="entry name" value="PROKAR_LIPOPROTEIN"/>
    <property type="match status" value="1"/>
</dbReference>
<organism evidence="2 3">
    <name type="scientific">Rhodoblastus acidophilus</name>
    <name type="common">Rhodopseudomonas acidophila</name>
    <dbReference type="NCBI Taxonomy" id="1074"/>
    <lineage>
        <taxon>Bacteria</taxon>
        <taxon>Pseudomonadati</taxon>
        <taxon>Pseudomonadota</taxon>
        <taxon>Alphaproteobacteria</taxon>
        <taxon>Hyphomicrobiales</taxon>
        <taxon>Rhodoblastaceae</taxon>
        <taxon>Rhodoblastus</taxon>
    </lineage>
</organism>
<protein>
    <recommendedName>
        <fullName evidence="4">Lipoprotein</fullName>
    </recommendedName>
</protein>
<comment type="caution">
    <text evidence="2">The sequence shown here is derived from an EMBL/GenBank/DDBJ whole genome shotgun (WGS) entry which is preliminary data.</text>
</comment>
<dbReference type="AlphaFoldDB" id="A0A6N8DRH8"/>
<evidence type="ECO:0008006" key="4">
    <source>
        <dbReference type="Google" id="ProtNLM"/>
    </source>
</evidence>
<proteinExistence type="predicted"/>
<accession>A0A6N8DRH8</accession>
<keyword evidence="1" id="KW-0732">Signal</keyword>
<feature type="signal peptide" evidence="1">
    <location>
        <begin position="1"/>
        <end position="28"/>
    </location>
</feature>
<name>A0A6N8DRH8_RHOAC</name>
<dbReference type="RefSeq" id="WP_155447739.1">
    <property type="nucleotide sequence ID" value="NZ_JAOQNR010000024.1"/>
</dbReference>